<dbReference type="PANTHER" id="PTHR38657:SF1">
    <property type="entry name" value="SLR1343 PROTEIN"/>
    <property type="match status" value="1"/>
</dbReference>
<dbReference type="RefSeq" id="WP_239581506.1">
    <property type="nucleotide sequence ID" value="NZ_JAFBDK010000007.1"/>
</dbReference>
<gene>
    <name evidence="1" type="ORF">ACFS5P_02440</name>
</gene>
<dbReference type="Gene3D" id="1.10.579.10">
    <property type="entry name" value="DNA Cyclobutane Dipyrimidine Photolyase, subunit A, domain 3"/>
    <property type="match status" value="1"/>
</dbReference>
<comment type="caution">
    <text evidence="1">The sequence shown here is derived from an EMBL/GenBank/DDBJ whole genome shotgun (WGS) entry which is preliminary data.</text>
</comment>
<dbReference type="InterPro" id="IPR036134">
    <property type="entry name" value="Crypto/Photolyase_FAD-like_sf"/>
</dbReference>
<reference evidence="2" key="1">
    <citation type="journal article" date="2019" name="Int. J. Syst. Evol. Microbiol.">
        <title>The Global Catalogue of Microorganisms (GCM) 10K type strain sequencing project: providing services to taxonomists for standard genome sequencing and annotation.</title>
        <authorList>
            <consortium name="The Broad Institute Genomics Platform"/>
            <consortium name="The Broad Institute Genome Sequencing Center for Infectious Disease"/>
            <person name="Wu L."/>
            <person name="Ma J."/>
        </authorList>
    </citation>
    <scope>NUCLEOTIDE SEQUENCE [LARGE SCALE GENOMIC DNA]</scope>
    <source>
        <strain evidence="2">KCTC 13528</strain>
    </source>
</reference>
<dbReference type="Proteomes" id="UP001597561">
    <property type="component" value="Unassembled WGS sequence"/>
</dbReference>
<sequence length="95" mass="11007">MQMGGLLSTKPYIASGKYINKMSNYCSSCKYNVNHQTEEDACPFNSLYWHFLDRHAEQLGNNHRLGLVYKQWQKRDPGKKRAILEKGERVLKGDA</sequence>
<dbReference type="InterPro" id="IPR052551">
    <property type="entry name" value="UV-DNA_repair_photolyase"/>
</dbReference>
<evidence type="ECO:0008006" key="3">
    <source>
        <dbReference type="Google" id="ProtNLM"/>
    </source>
</evidence>
<keyword evidence="2" id="KW-1185">Reference proteome</keyword>
<name>A0ABW5ZCT9_9BACL</name>
<protein>
    <recommendedName>
        <fullName evidence="3">Cryptochrome/photolyase family protein</fullName>
    </recommendedName>
</protein>
<dbReference type="EMBL" id="JBHUPG010000003">
    <property type="protein sequence ID" value="MFD2910725.1"/>
    <property type="molecule type" value="Genomic_DNA"/>
</dbReference>
<accession>A0ABW5ZCT9</accession>
<proteinExistence type="predicted"/>
<evidence type="ECO:0000313" key="1">
    <source>
        <dbReference type="EMBL" id="MFD2910725.1"/>
    </source>
</evidence>
<dbReference type="SUPFAM" id="SSF48173">
    <property type="entry name" value="Cryptochrome/photolyase FAD-binding domain"/>
    <property type="match status" value="1"/>
</dbReference>
<evidence type="ECO:0000313" key="2">
    <source>
        <dbReference type="Proteomes" id="UP001597561"/>
    </source>
</evidence>
<dbReference type="PANTHER" id="PTHR38657">
    <property type="entry name" value="SLR1343 PROTEIN"/>
    <property type="match status" value="1"/>
</dbReference>
<dbReference type="Gene3D" id="1.10.10.1710">
    <property type="entry name" value="Deoxyribodipyrimidine photolyase-related"/>
    <property type="match status" value="1"/>
</dbReference>
<organism evidence="1 2">
    <name type="scientific">Jeotgalibacillus terrae</name>
    <dbReference type="NCBI Taxonomy" id="587735"/>
    <lineage>
        <taxon>Bacteria</taxon>
        <taxon>Bacillati</taxon>
        <taxon>Bacillota</taxon>
        <taxon>Bacilli</taxon>
        <taxon>Bacillales</taxon>
        <taxon>Caryophanaceae</taxon>
        <taxon>Jeotgalibacillus</taxon>
    </lineage>
</organism>